<dbReference type="PROSITE" id="PS50995">
    <property type="entry name" value="HTH_MARR_2"/>
    <property type="match status" value="1"/>
</dbReference>
<evidence type="ECO:0000259" key="4">
    <source>
        <dbReference type="PROSITE" id="PS50995"/>
    </source>
</evidence>
<dbReference type="PRINTS" id="PR00598">
    <property type="entry name" value="HTHMARR"/>
</dbReference>
<name>A0ABR8T5T4_9BACL</name>
<dbReference type="Proteomes" id="UP000608071">
    <property type="component" value="Unassembled WGS sequence"/>
</dbReference>
<evidence type="ECO:0000256" key="1">
    <source>
        <dbReference type="ARBA" id="ARBA00023015"/>
    </source>
</evidence>
<dbReference type="SUPFAM" id="SSF46785">
    <property type="entry name" value="Winged helix' DNA-binding domain"/>
    <property type="match status" value="1"/>
</dbReference>
<keyword evidence="1" id="KW-0805">Transcription regulation</keyword>
<evidence type="ECO:0000313" key="5">
    <source>
        <dbReference type="EMBL" id="MBD7970634.1"/>
    </source>
</evidence>
<reference evidence="5 6" key="1">
    <citation type="submission" date="2020-08" db="EMBL/GenBank/DDBJ databases">
        <title>A Genomic Blueprint of the Chicken Gut Microbiome.</title>
        <authorList>
            <person name="Gilroy R."/>
            <person name="Ravi A."/>
            <person name="Getino M."/>
            <person name="Pursley I."/>
            <person name="Horton D.L."/>
            <person name="Alikhan N.-F."/>
            <person name="Baker D."/>
            <person name="Gharbi K."/>
            <person name="Hall N."/>
            <person name="Watson M."/>
            <person name="Adriaenssens E.M."/>
            <person name="Foster-Nyarko E."/>
            <person name="Jarju S."/>
            <person name="Secka A."/>
            <person name="Antonio M."/>
            <person name="Oren A."/>
            <person name="Chaudhuri R."/>
            <person name="La Ragione R.M."/>
            <person name="Hildebrand F."/>
            <person name="Pallen M.J."/>
        </authorList>
    </citation>
    <scope>NUCLEOTIDE SEQUENCE [LARGE SCALE GENOMIC DNA]</scope>
    <source>
        <strain evidence="5 6">Sa2BVA9</strain>
    </source>
</reference>
<evidence type="ECO:0000313" key="6">
    <source>
        <dbReference type="Proteomes" id="UP000608071"/>
    </source>
</evidence>
<dbReference type="PANTHER" id="PTHR42756">
    <property type="entry name" value="TRANSCRIPTIONAL REGULATOR, MARR"/>
    <property type="match status" value="1"/>
</dbReference>
<organism evidence="5 6">
    <name type="scientific">Paenibacillus gallinarum</name>
    <dbReference type="NCBI Taxonomy" id="2762232"/>
    <lineage>
        <taxon>Bacteria</taxon>
        <taxon>Bacillati</taxon>
        <taxon>Bacillota</taxon>
        <taxon>Bacilli</taxon>
        <taxon>Bacillales</taxon>
        <taxon>Paenibacillaceae</taxon>
        <taxon>Paenibacillus</taxon>
    </lineage>
</organism>
<comment type="caution">
    <text evidence="5">The sequence shown here is derived from an EMBL/GenBank/DDBJ whole genome shotgun (WGS) entry which is preliminary data.</text>
</comment>
<dbReference type="InterPro" id="IPR036390">
    <property type="entry name" value="WH_DNA-bd_sf"/>
</dbReference>
<keyword evidence="2" id="KW-0238">DNA-binding</keyword>
<evidence type="ECO:0000256" key="2">
    <source>
        <dbReference type="ARBA" id="ARBA00023125"/>
    </source>
</evidence>
<dbReference type="InterPro" id="IPR036388">
    <property type="entry name" value="WH-like_DNA-bd_sf"/>
</dbReference>
<dbReference type="InterPro" id="IPR000835">
    <property type="entry name" value="HTH_MarR-typ"/>
</dbReference>
<dbReference type="SMART" id="SM00347">
    <property type="entry name" value="HTH_MARR"/>
    <property type="match status" value="1"/>
</dbReference>
<protein>
    <submittedName>
        <fullName evidence="5">MarR family transcriptional regulator</fullName>
    </submittedName>
</protein>
<accession>A0ABR8T5T4</accession>
<keyword evidence="6" id="KW-1185">Reference proteome</keyword>
<dbReference type="PANTHER" id="PTHR42756:SF1">
    <property type="entry name" value="TRANSCRIPTIONAL REPRESSOR OF EMRAB OPERON"/>
    <property type="match status" value="1"/>
</dbReference>
<evidence type="ECO:0000256" key="3">
    <source>
        <dbReference type="ARBA" id="ARBA00023163"/>
    </source>
</evidence>
<dbReference type="RefSeq" id="WP_191803917.1">
    <property type="nucleotide sequence ID" value="NZ_JACSQL010000014.1"/>
</dbReference>
<keyword evidence="3" id="KW-0804">Transcription</keyword>
<gene>
    <name evidence="5" type="ORF">H9647_21455</name>
</gene>
<dbReference type="Pfam" id="PF01047">
    <property type="entry name" value="MarR"/>
    <property type="match status" value="1"/>
</dbReference>
<sequence length="144" mass="16316">MINNSLSLKLFVILSKAYKVIMEQAVKDMKRHGLSETEFAMLELLYHKGRIPMQQMGEKLLITSGGITYTADKLENKGLLRRVACPSDRRVTYAEITEQGDGMFHEIFPEHQKVIESTMTGLTDEEKVEVIDLLKKLGLSAQNT</sequence>
<proteinExistence type="predicted"/>
<feature type="domain" description="HTH marR-type" evidence="4">
    <location>
        <begin position="7"/>
        <end position="139"/>
    </location>
</feature>
<dbReference type="EMBL" id="JACSQL010000014">
    <property type="protein sequence ID" value="MBD7970634.1"/>
    <property type="molecule type" value="Genomic_DNA"/>
</dbReference>
<dbReference type="Gene3D" id="1.10.10.10">
    <property type="entry name" value="Winged helix-like DNA-binding domain superfamily/Winged helix DNA-binding domain"/>
    <property type="match status" value="1"/>
</dbReference>